<keyword evidence="4" id="KW-0560">Oxidoreductase</keyword>
<dbReference type="PRINTS" id="PR00407">
    <property type="entry name" value="EUMOPTERIN"/>
</dbReference>
<dbReference type="Gene3D" id="3.90.420.10">
    <property type="entry name" value="Oxidoreductase, molybdopterin-binding domain"/>
    <property type="match status" value="1"/>
</dbReference>
<name>A0A5M8AJL7_9BURK</name>
<dbReference type="InterPro" id="IPR005066">
    <property type="entry name" value="MoCF_OxRdtse_dimer"/>
</dbReference>
<evidence type="ECO:0000259" key="5">
    <source>
        <dbReference type="Pfam" id="PF00174"/>
    </source>
</evidence>
<dbReference type="PANTHER" id="PTHR19372:SF7">
    <property type="entry name" value="SULFITE OXIDASE, MITOCHONDRIAL"/>
    <property type="match status" value="1"/>
</dbReference>
<dbReference type="Proteomes" id="UP000324324">
    <property type="component" value="Unassembled WGS sequence"/>
</dbReference>
<dbReference type="InterPro" id="IPR006311">
    <property type="entry name" value="TAT_signal"/>
</dbReference>
<evidence type="ECO:0000313" key="8">
    <source>
        <dbReference type="Proteomes" id="UP000324324"/>
    </source>
</evidence>
<evidence type="ECO:0000256" key="2">
    <source>
        <dbReference type="ARBA" id="ARBA00022505"/>
    </source>
</evidence>
<dbReference type="PROSITE" id="PS51318">
    <property type="entry name" value="TAT"/>
    <property type="match status" value="1"/>
</dbReference>
<dbReference type="FunFam" id="3.90.420.10:FF:000007">
    <property type="entry name" value="Sulfite:cytochrome c oxidoreductase subunit A"/>
    <property type="match status" value="1"/>
</dbReference>
<comment type="cofactor">
    <cofactor evidence="1">
        <name>Mo-molybdopterin</name>
        <dbReference type="ChEBI" id="CHEBI:71302"/>
    </cofactor>
</comment>
<keyword evidence="2" id="KW-0500">Molybdenum</keyword>
<evidence type="ECO:0000256" key="1">
    <source>
        <dbReference type="ARBA" id="ARBA00001924"/>
    </source>
</evidence>
<gene>
    <name evidence="7" type="ORF">F1599_17780</name>
</gene>
<dbReference type="InterPro" id="IPR008335">
    <property type="entry name" value="Mopterin_OxRdtase_euk"/>
</dbReference>
<dbReference type="InterPro" id="IPR000572">
    <property type="entry name" value="OxRdtase_Mopterin-bd_dom"/>
</dbReference>
<evidence type="ECO:0000259" key="6">
    <source>
        <dbReference type="Pfam" id="PF03404"/>
    </source>
</evidence>
<dbReference type="GO" id="GO:0030151">
    <property type="term" value="F:molybdenum ion binding"/>
    <property type="evidence" value="ECO:0007669"/>
    <property type="project" value="InterPro"/>
</dbReference>
<sequence length="415" mass="45402">MAGRHKSDGADYGRRSILKGGAAIALQGTLGLAAPAVLAASRTIEMPFENGQRELVAFPQKRPLILLTSRPPQLETPFEVFREGAITPNDAFFVRYHWSGIPTNIDPARYRLKIDGHVANAMELSLRELRKIAEPVDLVAVNQCSGNSRGFFDPRVNGGQLGNGAMGNARWTGIPLRALLEKAGVRAGAVQVSFDGLDRSPLETGPDFVKALTLDHAMDGEVMLAWAMNGKDLPFLNGYPLRLVVPGHYGTYWVKHLSHIQVLDKPFDGFWMNSAYRIPANDCACVSPGTAPTSTVPIGRFNVRSFITSHMQDSIVPMGQQVVVKGIAFDGGHGIQEVAFSDDGGTSWRAASLGKDLGRYSFREWSIAFRPARKGNYDLRVRAKSRSGETQPLTANWNPAGYMRNVVESTRVIVR</sequence>
<keyword evidence="3" id="KW-0479">Metal-binding</keyword>
<feature type="domain" description="Moybdenum cofactor oxidoreductase dimerisation" evidence="6">
    <location>
        <begin position="298"/>
        <end position="406"/>
    </location>
</feature>
<dbReference type="RefSeq" id="WP_150083955.1">
    <property type="nucleotide sequence ID" value="NZ_VWRN01000045.1"/>
</dbReference>
<dbReference type="GO" id="GO:0006790">
    <property type="term" value="P:sulfur compound metabolic process"/>
    <property type="evidence" value="ECO:0007669"/>
    <property type="project" value="TreeGrafter"/>
</dbReference>
<dbReference type="Pfam" id="PF00174">
    <property type="entry name" value="Oxidored_molyb"/>
    <property type="match status" value="1"/>
</dbReference>
<evidence type="ECO:0000256" key="3">
    <source>
        <dbReference type="ARBA" id="ARBA00022723"/>
    </source>
</evidence>
<dbReference type="EMBL" id="VWRN01000045">
    <property type="protein sequence ID" value="KAA6120994.1"/>
    <property type="molecule type" value="Genomic_DNA"/>
</dbReference>
<dbReference type="GO" id="GO:0043546">
    <property type="term" value="F:molybdopterin cofactor binding"/>
    <property type="evidence" value="ECO:0007669"/>
    <property type="project" value="TreeGrafter"/>
</dbReference>
<dbReference type="InterPro" id="IPR036374">
    <property type="entry name" value="OxRdtase_Mopterin-bd_sf"/>
</dbReference>
<proteinExistence type="predicted"/>
<comment type="caution">
    <text evidence="7">The sequence shown here is derived from an EMBL/GenBank/DDBJ whole genome shotgun (WGS) entry which is preliminary data.</text>
</comment>
<dbReference type="Gene3D" id="2.60.40.650">
    <property type="match status" value="1"/>
</dbReference>
<feature type="domain" description="Oxidoreductase molybdopterin-binding" evidence="5">
    <location>
        <begin position="101"/>
        <end position="271"/>
    </location>
</feature>
<keyword evidence="8" id="KW-1185">Reference proteome</keyword>
<dbReference type="SUPFAM" id="SSF81296">
    <property type="entry name" value="E set domains"/>
    <property type="match status" value="1"/>
</dbReference>
<reference evidence="7 8" key="1">
    <citation type="submission" date="2019-09" db="EMBL/GenBank/DDBJ databases">
        <title>Isolation of a novel species in the genus Cupriavidus from patients with sepsis using whole genome sequencing.</title>
        <authorList>
            <person name="Kweon O.J."/>
            <person name="Lee M.-K."/>
        </authorList>
    </citation>
    <scope>NUCLEOTIDE SEQUENCE [LARGE SCALE GENOMIC DNA]</scope>
    <source>
        <strain evidence="7 8">MKL-01</strain>
    </source>
</reference>
<evidence type="ECO:0000256" key="4">
    <source>
        <dbReference type="ARBA" id="ARBA00023002"/>
    </source>
</evidence>
<dbReference type="InterPro" id="IPR014756">
    <property type="entry name" value="Ig_E-set"/>
</dbReference>
<organism evidence="7 8">
    <name type="scientific">Cupriavidus cauae</name>
    <dbReference type="NCBI Taxonomy" id="2608999"/>
    <lineage>
        <taxon>Bacteria</taxon>
        <taxon>Pseudomonadati</taxon>
        <taxon>Pseudomonadota</taxon>
        <taxon>Betaproteobacteria</taxon>
        <taxon>Burkholderiales</taxon>
        <taxon>Burkholderiaceae</taxon>
        <taxon>Cupriavidus</taxon>
    </lineage>
</organism>
<dbReference type="AlphaFoldDB" id="A0A5M8AJL7"/>
<dbReference type="GO" id="GO:0020037">
    <property type="term" value="F:heme binding"/>
    <property type="evidence" value="ECO:0007669"/>
    <property type="project" value="TreeGrafter"/>
</dbReference>
<dbReference type="GO" id="GO:0008482">
    <property type="term" value="F:sulfite oxidase activity"/>
    <property type="evidence" value="ECO:0007669"/>
    <property type="project" value="TreeGrafter"/>
</dbReference>
<protein>
    <submittedName>
        <fullName evidence="7">Molybdopterin-dependent oxidoreductase</fullName>
    </submittedName>
</protein>
<dbReference type="PANTHER" id="PTHR19372">
    <property type="entry name" value="SULFITE REDUCTASE"/>
    <property type="match status" value="1"/>
</dbReference>
<accession>A0A5M8AJL7</accession>
<dbReference type="Pfam" id="PF03404">
    <property type="entry name" value="Mo-co_dimer"/>
    <property type="match status" value="1"/>
</dbReference>
<evidence type="ECO:0000313" key="7">
    <source>
        <dbReference type="EMBL" id="KAA6120994.1"/>
    </source>
</evidence>
<dbReference type="SUPFAM" id="SSF56524">
    <property type="entry name" value="Oxidoreductase molybdopterin-binding domain"/>
    <property type="match status" value="1"/>
</dbReference>